<dbReference type="InterPro" id="IPR010430">
    <property type="entry name" value="DUF1028"/>
</dbReference>
<dbReference type="PANTHER" id="PTHR39328:SF1">
    <property type="entry name" value="BLL2871 PROTEIN"/>
    <property type="match status" value="1"/>
</dbReference>
<dbReference type="SUPFAM" id="SSF56235">
    <property type="entry name" value="N-terminal nucleophile aminohydrolases (Ntn hydrolases)"/>
    <property type="match status" value="1"/>
</dbReference>
<dbReference type="InterPro" id="IPR029055">
    <property type="entry name" value="Ntn_hydrolases_N"/>
</dbReference>
<protein>
    <submittedName>
        <fullName evidence="1">DUF1028 domain-containing protein</fullName>
    </submittedName>
</protein>
<proteinExistence type="predicted"/>
<keyword evidence="2" id="KW-1185">Reference proteome</keyword>
<gene>
    <name evidence="1" type="ORF">KMZ93_18755</name>
</gene>
<accession>A0A975NVX8</accession>
<evidence type="ECO:0000313" key="2">
    <source>
        <dbReference type="Proteomes" id="UP000676951"/>
    </source>
</evidence>
<reference evidence="1 2" key="1">
    <citation type="submission" date="2021-06" db="EMBL/GenBank/DDBJ databases">
        <title>Bradyrhizobium sp. S2-11-4 Genome sequencing.</title>
        <authorList>
            <person name="Jin L."/>
        </authorList>
    </citation>
    <scope>NUCLEOTIDE SEQUENCE [LARGE SCALE GENOMIC DNA]</scope>
    <source>
        <strain evidence="1 2">S2-11-4</strain>
    </source>
</reference>
<dbReference type="PANTHER" id="PTHR39328">
    <property type="entry name" value="BLL2871 PROTEIN"/>
    <property type="match status" value="1"/>
</dbReference>
<sequence>MTWSIIARDSATSQFGIAVATKFFAVGARVPHIAAGIGGVATQALVNPYYGIDGVRLLRQGREPREVVDALIAADNGRESRQVHIMDAKGRIASHTGRDCVDWCGHVAGDGFSVAGNMLAGARVLDDTAQAYLAHQSLPFAERLIAAMRAGEAAGGDKRGRQSAALLIHAGEEWSALDLRVDDHADPLAELERLEAVSRERWVHFRPFLPTRENPAGITDRATIDAGIEAAIAGRK</sequence>
<dbReference type="Pfam" id="PF06267">
    <property type="entry name" value="DUF1028"/>
    <property type="match status" value="1"/>
</dbReference>
<dbReference type="AlphaFoldDB" id="A0A975NVX8"/>
<dbReference type="Proteomes" id="UP000676951">
    <property type="component" value="Chromosome"/>
</dbReference>
<dbReference type="Gene3D" id="3.60.20.10">
    <property type="entry name" value="Glutamine Phosphoribosylpyrophosphate, subunit 1, domain 1"/>
    <property type="match status" value="1"/>
</dbReference>
<dbReference type="RefSeq" id="WP_215602784.1">
    <property type="nucleotide sequence ID" value="NZ_CP076136.1"/>
</dbReference>
<evidence type="ECO:0000313" key="1">
    <source>
        <dbReference type="EMBL" id="QWG22015.1"/>
    </source>
</evidence>
<organism evidence="1 2">
    <name type="scientific">Bradyrhizobium sediminis</name>
    <dbReference type="NCBI Taxonomy" id="2840469"/>
    <lineage>
        <taxon>Bacteria</taxon>
        <taxon>Pseudomonadati</taxon>
        <taxon>Pseudomonadota</taxon>
        <taxon>Alphaproteobacteria</taxon>
        <taxon>Hyphomicrobiales</taxon>
        <taxon>Nitrobacteraceae</taxon>
        <taxon>Bradyrhizobium</taxon>
    </lineage>
</organism>
<dbReference type="EMBL" id="CP076136">
    <property type="protein sequence ID" value="QWG22015.1"/>
    <property type="molecule type" value="Genomic_DNA"/>
</dbReference>
<name>A0A975NVX8_9BRAD</name>